<evidence type="ECO:0000256" key="4">
    <source>
        <dbReference type="ARBA" id="ARBA00022514"/>
    </source>
</evidence>
<evidence type="ECO:0000256" key="1">
    <source>
        <dbReference type="ARBA" id="ARBA00004606"/>
    </source>
</evidence>
<dbReference type="PRINTS" id="PR01234">
    <property type="entry name" value="TNECROSISFCT"/>
</dbReference>
<dbReference type="SMART" id="SM00207">
    <property type="entry name" value="TNF"/>
    <property type="match status" value="1"/>
</dbReference>
<evidence type="ECO:0000259" key="9">
    <source>
        <dbReference type="PROSITE" id="PS50049"/>
    </source>
</evidence>
<keyword evidence="4" id="KW-0202">Cytokine</keyword>
<keyword evidence="5" id="KW-0472">Membrane</keyword>
<proteinExistence type="inferred from homology"/>
<dbReference type="Pfam" id="PF00229">
    <property type="entry name" value="TNF"/>
    <property type="match status" value="1"/>
</dbReference>
<keyword evidence="6" id="KW-0325">Glycoprotein</keyword>
<organism evidence="10 11">
    <name type="scientific">Ranitomeya imitator</name>
    <name type="common">mimic poison frog</name>
    <dbReference type="NCBI Taxonomy" id="111125"/>
    <lineage>
        <taxon>Eukaryota</taxon>
        <taxon>Metazoa</taxon>
        <taxon>Chordata</taxon>
        <taxon>Craniata</taxon>
        <taxon>Vertebrata</taxon>
        <taxon>Euteleostomi</taxon>
        <taxon>Amphibia</taxon>
        <taxon>Batrachia</taxon>
        <taxon>Anura</taxon>
        <taxon>Neobatrachia</taxon>
        <taxon>Hyloidea</taxon>
        <taxon>Dendrobatidae</taxon>
        <taxon>Dendrobatinae</taxon>
        <taxon>Ranitomeya</taxon>
    </lineage>
</organism>
<feature type="domain" description="THD" evidence="9">
    <location>
        <begin position="20"/>
        <end position="154"/>
    </location>
</feature>
<sequence length="155" mass="17509">MLLSFPSDKTNCQKKTFTKPAAHLIGQSPSQEKILNWKEAFIQSIKPPMNTTLEAPKKGLYYVYCQVGFEGMDANLTLFSQVITWNNSSDENDILIFGKESVTGRPLRQRTWHASLTLGRLANLVKGQKLYVYVSHPDLVDYTEGKTFFGIVMVS</sequence>
<dbReference type="CDD" id="cd00184">
    <property type="entry name" value="TNF"/>
    <property type="match status" value="1"/>
</dbReference>
<dbReference type="Gene3D" id="2.60.120.40">
    <property type="match status" value="1"/>
</dbReference>
<accession>A0ABN9L7A4</accession>
<dbReference type="InterPro" id="IPR008983">
    <property type="entry name" value="Tumour_necrosis_fac-like_dom"/>
</dbReference>
<evidence type="ECO:0000313" key="11">
    <source>
        <dbReference type="Proteomes" id="UP001176940"/>
    </source>
</evidence>
<dbReference type="PANTHER" id="PTHR11471:SF29">
    <property type="entry name" value="LYMPHOTOXIN-BETA"/>
    <property type="match status" value="1"/>
</dbReference>
<dbReference type="PROSITE" id="PS50049">
    <property type="entry name" value="THD_2"/>
    <property type="match status" value="1"/>
</dbReference>
<dbReference type="InterPro" id="IPR006052">
    <property type="entry name" value="TNF_dom"/>
</dbReference>
<comment type="similarity">
    <text evidence="2">Belongs to the tumor necrosis factor family.</text>
</comment>
<evidence type="ECO:0000256" key="8">
    <source>
        <dbReference type="ARBA" id="ARBA00033262"/>
    </source>
</evidence>
<evidence type="ECO:0000256" key="3">
    <source>
        <dbReference type="ARBA" id="ARBA00017745"/>
    </source>
</evidence>
<evidence type="ECO:0000256" key="2">
    <source>
        <dbReference type="ARBA" id="ARBA00008670"/>
    </source>
</evidence>
<dbReference type="InterPro" id="IPR006053">
    <property type="entry name" value="TNF"/>
</dbReference>
<dbReference type="Proteomes" id="UP001176940">
    <property type="component" value="Unassembled WGS sequence"/>
</dbReference>
<gene>
    <name evidence="10" type="ORF">RIMI_LOCUS5630527</name>
</gene>
<protein>
    <recommendedName>
        <fullName evidence="3">Lymphotoxin-beta</fullName>
    </recommendedName>
    <alternativeName>
        <fullName evidence="7">Tumor necrosis factor C</fullName>
    </alternativeName>
    <alternativeName>
        <fullName evidence="8">Tumor necrosis factor ligand superfamily member 3</fullName>
    </alternativeName>
</protein>
<dbReference type="EMBL" id="CAUEEQ010009729">
    <property type="protein sequence ID" value="CAJ0933709.1"/>
    <property type="molecule type" value="Genomic_DNA"/>
</dbReference>
<dbReference type="PANTHER" id="PTHR11471">
    <property type="entry name" value="TUMOR NECROSIS FACTOR FAMILY MEMBER"/>
    <property type="match status" value="1"/>
</dbReference>
<keyword evidence="11" id="KW-1185">Reference proteome</keyword>
<reference evidence="10" key="1">
    <citation type="submission" date="2023-07" db="EMBL/GenBank/DDBJ databases">
        <authorList>
            <person name="Stuckert A."/>
        </authorList>
    </citation>
    <scope>NUCLEOTIDE SEQUENCE</scope>
</reference>
<dbReference type="InterPro" id="IPR002961">
    <property type="entry name" value="TNF_C"/>
</dbReference>
<comment type="subcellular location">
    <subcellularLocation>
        <location evidence="1">Membrane</location>
        <topology evidence="1">Single-pass type II membrane protein</topology>
    </subcellularLocation>
</comment>
<dbReference type="SUPFAM" id="SSF49842">
    <property type="entry name" value="TNF-like"/>
    <property type="match status" value="1"/>
</dbReference>
<comment type="caution">
    <text evidence="10">The sequence shown here is derived from an EMBL/GenBank/DDBJ whole genome shotgun (WGS) entry which is preliminary data.</text>
</comment>
<name>A0ABN9L7A4_9NEOB</name>
<evidence type="ECO:0000256" key="5">
    <source>
        <dbReference type="ARBA" id="ARBA00023136"/>
    </source>
</evidence>
<dbReference type="PRINTS" id="PR01237">
    <property type="entry name" value="TNFC"/>
</dbReference>
<evidence type="ECO:0000256" key="7">
    <source>
        <dbReference type="ARBA" id="ARBA00030168"/>
    </source>
</evidence>
<evidence type="ECO:0000313" key="10">
    <source>
        <dbReference type="EMBL" id="CAJ0933709.1"/>
    </source>
</evidence>
<evidence type="ECO:0000256" key="6">
    <source>
        <dbReference type="ARBA" id="ARBA00023180"/>
    </source>
</evidence>